<keyword evidence="2" id="KW-0597">Phosphoprotein</keyword>
<dbReference type="InterPro" id="IPR001789">
    <property type="entry name" value="Sig_transdc_resp-reg_receiver"/>
</dbReference>
<dbReference type="CDD" id="cd06170">
    <property type="entry name" value="LuxR_C_like"/>
    <property type="match status" value="1"/>
</dbReference>
<dbReference type="PROSITE" id="PS50110">
    <property type="entry name" value="RESPONSE_REGULATORY"/>
    <property type="match status" value="1"/>
</dbReference>
<feature type="modified residue" description="4-aspartylphosphate" evidence="2">
    <location>
        <position position="54"/>
    </location>
</feature>
<feature type="domain" description="HTH luxR-type" evidence="3">
    <location>
        <begin position="134"/>
        <end position="199"/>
    </location>
</feature>
<evidence type="ECO:0000313" key="6">
    <source>
        <dbReference type="Proteomes" id="UP000199632"/>
    </source>
</evidence>
<dbReference type="PANTHER" id="PTHR43214:SF42">
    <property type="entry name" value="TRANSCRIPTIONAL REGULATORY PROTEIN DESR"/>
    <property type="match status" value="1"/>
</dbReference>
<dbReference type="InterPro" id="IPR011006">
    <property type="entry name" value="CheY-like_superfamily"/>
</dbReference>
<dbReference type="SUPFAM" id="SSF46894">
    <property type="entry name" value="C-terminal effector domain of the bipartite response regulators"/>
    <property type="match status" value="1"/>
</dbReference>
<accession>A0A1H3QI38</accession>
<organism evidence="5 6">
    <name type="scientific">Asanoa ishikariensis</name>
    <dbReference type="NCBI Taxonomy" id="137265"/>
    <lineage>
        <taxon>Bacteria</taxon>
        <taxon>Bacillati</taxon>
        <taxon>Actinomycetota</taxon>
        <taxon>Actinomycetes</taxon>
        <taxon>Micromonosporales</taxon>
        <taxon>Micromonosporaceae</taxon>
        <taxon>Asanoa</taxon>
    </lineage>
</organism>
<dbReference type="GO" id="GO:0000160">
    <property type="term" value="P:phosphorelay signal transduction system"/>
    <property type="evidence" value="ECO:0007669"/>
    <property type="project" value="InterPro"/>
</dbReference>
<dbReference type="STRING" id="137265.SAMN05421684_2897"/>
<dbReference type="GO" id="GO:0003677">
    <property type="term" value="F:DNA binding"/>
    <property type="evidence" value="ECO:0007669"/>
    <property type="project" value="UniProtKB-KW"/>
</dbReference>
<dbReference type="InterPro" id="IPR000792">
    <property type="entry name" value="Tscrpt_reg_LuxR_C"/>
</dbReference>
<reference evidence="6" key="1">
    <citation type="submission" date="2016-10" db="EMBL/GenBank/DDBJ databases">
        <authorList>
            <person name="Varghese N."/>
            <person name="Submissions S."/>
        </authorList>
    </citation>
    <scope>NUCLEOTIDE SEQUENCE [LARGE SCALE GENOMIC DNA]</scope>
    <source>
        <strain evidence="6">DSM 44718</strain>
    </source>
</reference>
<dbReference type="GO" id="GO:0006355">
    <property type="term" value="P:regulation of DNA-templated transcription"/>
    <property type="evidence" value="ECO:0007669"/>
    <property type="project" value="InterPro"/>
</dbReference>
<evidence type="ECO:0000259" key="4">
    <source>
        <dbReference type="PROSITE" id="PS50110"/>
    </source>
</evidence>
<dbReference type="PANTHER" id="PTHR43214">
    <property type="entry name" value="TWO-COMPONENT RESPONSE REGULATOR"/>
    <property type="match status" value="1"/>
</dbReference>
<dbReference type="EMBL" id="FNQB01000002">
    <property type="protein sequence ID" value="SDZ13192.1"/>
    <property type="molecule type" value="Genomic_DNA"/>
</dbReference>
<dbReference type="Pfam" id="PF00196">
    <property type="entry name" value="GerE"/>
    <property type="match status" value="1"/>
</dbReference>
<dbReference type="InterPro" id="IPR016032">
    <property type="entry name" value="Sig_transdc_resp-reg_C-effctor"/>
</dbReference>
<dbReference type="PRINTS" id="PR00038">
    <property type="entry name" value="HTHLUXR"/>
</dbReference>
<evidence type="ECO:0000256" key="1">
    <source>
        <dbReference type="ARBA" id="ARBA00023125"/>
    </source>
</evidence>
<dbReference type="OrthoDB" id="9808843at2"/>
<feature type="domain" description="Response regulatory" evidence="4">
    <location>
        <begin position="3"/>
        <end position="119"/>
    </location>
</feature>
<dbReference type="AlphaFoldDB" id="A0A1H3QI38"/>
<dbReference type="Proteomes" id="UP000199632">
    <property type="component" value="Unassembled WGS sequence"/>
</dbReference>
<evidence type="ECO:0000259" key="3">
    <source>
        <dbReference type="PROSITE" id="PS50043"/>
    </source>
</evidence>
<evidence type="ECO:0000313" key="5">
    <source>
        <dbReference type="EMBL" id="SDZ13192.1"/>
    </source>
</evidence>
<dbReference type="SUPFAM" id="SSF52172">
    <property type="entry name" value="CheY-like"/>
    <property type="match status" value="1"/>
</dbReference>
<dbReference type="Pfam" id="PF00072">
    <property type="entry name" value="Response_reg"/>
    <property type="match status" value="1"/>
</dbReference>
<dbReference type="PROSITE" id="PS50043">
    <property type="entry name" value="HTH_LUXR_2"/>
    <property type="match status" value="1"/>
</dbReference>
<keyword evidence="6" id="KW-1185">Reference proteome</keyword>
<gene>
    <name evidence="5" type="ORF">SAMN05421684_2897</name>
</gene>
<dbReference type="RefSeq" id="WP_090791561.1">
    <property type="nucleotide sequence ID" value="NZ_BOND01000009.1"/>
</dbReference>
<dbReference type="InterPro" id="IPR039420">
    <property type="entry name" value="WalR-like"/>
</dbReference>
<dbReference type="SMART" id="SM00448">
    <property type="entry name" value="REC"/>
    <property type="match status" value="1"/>
</dbReference>
<protein>
    <submittedName>
        <fullName evidence="5">Two component transcriptional regulator, LuxR family</fullName>
    </submittedName>
</protein>
<sequence length="201" mass="21441">MIRVMIAEDVRLLRESLAAVLELEDDLTVVATVERGDEIVDAAAHALPDVALLDIDLPGLDGIAAAARLRERLPRCRTVILTGLSRPGHLRRALTAGASGFLLKHSVPQTIVDAIRKVAAGERVVDPQLALAALETPDSPLPAREVDVLRLAATGAGPDEIAATLFLSVGTVRNYLSSAITRLDARNRVDAIRIATDQGWL</sequence>
<evidence type="ECO:0000256" key="2">
    <source>
        <dbReference type="PROSITE-ProRule" id="PRU00169"/>
    </source>
</evidence>
<dbReference type="SMART" id="SM00421">
    <property type="entry name" value="HTH_LUXR"/>
    <property type="match status" value="1"/>
</dbReference>
<name>A0A1H3QI38_9ACTN</name>
<keyword evidence="1" id="KW-0238">DNA-binding</keyword>
<dbReference type="Gene3D" id="3.40.50.2300">
    <property type="match status" value="1"/>
</dbReference>
<proteinExistence type="predicted"/>